<organism evidence="1 2">
    <name type="scientific">[Ruminococcus] torques L2-14</name>
    <dbReference type="NCBI Taxonomy" id="657313"/>
    <lineage>
        <taxon>Bacteria</taxon>
        <taxon>Bacillati</taxon>
        <taxon>Bacillota</taxon>
        <taxon>Clostridia</taxon>
        <taxon>Lachnospirales</taxon>
        <taxon>Lachnospiraceae</taxon>
        <taxon>Mediterraneibacter</taxon>
    </lineage>
</organism>
<dbReference type="AlphaFoldDB" id="D4M5D6"/>
<dbReference type="EMBL" id="FP929055">
    <property type="protein sequence ID" value="CBL26448.1"/>
    <property type="molecule type" value="Genomic_DNA"/>
</dbReference>
<evidence type="ECO:0000313" key="2">
    <source>
        <dbReference type="Proteomes" id="UP000008956"/>
    </source>
</evidence>
<proteinExistence type="predicted"/>
<name>D4M5D6_9FIRM</name>
<sequence>MSFHAHFLYTDGMREYFVQIVPDVPEILSFAQKEVKIK</sequence>
<dbReference type="Proteomes" id="UP000008956">
    <property type="component" value="Chromosome"/>
</dbReference>
<evidence type="ECO:0000313" key="1">
    <source>
        <dbReference type="EMBL" id="CBL26448.1"/>
    </source>
</evidence>
<protein>
    <submittedName>
        <fullName evidence="1">Uncharacterized protein</fullName>
    </submittedName>
</protein>
<accession>D4M5D6</accession>
<dbReference type="KEGG" id="rto:RTO_18940"/>
<reference evidence="1 2" key="2">
    <citation type="submission" date="2010-03" db="EMBL/GenBank/DDBJ databases">
        <authorList>
            <person name="Pajon A."/>
        </authorList>
    </citation>
    <scope>NUCLEOTIDE SEQUENCE [LARGE SCALE GENOMIC DNA]</scope>
    <source>
        <strain evidence="1 2">L2-14</strain>
    </source>
</reference>
<reference evidence="1 2" key="1">
    <citation type="submission" date="2010-03" db="EMBL/GenBank/DDBJ databases">
        <title>The genome sequence of Ruminococcus torques L2-14.</title>
        <authorList>
            <consortium name="metaHIT consortium -- http://www.metahit.eu/"/>
            <person name="Pajon A."/>
            <person name="Turner K."/>
            <person name="Parkhill J."/>
            <person name="Duncan S."/>
            <person name="Flint H."/>
        </authorList>
    </citation>
    <scope>NUCLEOTIDE SEQUENCE [LARGE SCALE GENOMIC DNA]</scope>
    <source>
        <strain evidence="1 2">L2-14</strain>
    </source>
</reference>
<dbReference type="PATRIC" id="fig|657313.3.peg.1723"/>
<gene>
    <name evidence="1" type="ORF">RTO_18940</name>
</gene>
<dbReference type="HOGENOM" id="CLU_3332584_0_0_9"/>